<keyword evidence="2 6" id="KW-0479">Metal-binding</keyword>
<organism evidence="8 9">
    <name type="scientific">Cinara cedri</name>
    <dbReference type="NCBI Taxonomy" id="506608"/>
    <lineage>
        <taxon>Eukaryota</taxon>
        <taxon>Metazoa</taxon>
        <taxon>Ecdysozoa</taxon>
        <taxon>Arthropoda</taxon>
        <taxon>Hexapoda</taxon>
        <taxon>Insecta</taxon>
        <taxon>Pterygota</taxon>
        <taxon>Neoptera</taxon>
        <taxon>Paraneoptera</taxon>
        <taxon>Hemiptera</taxon>
        <taxon>Sternorrhyncha</taxon>
        <taxon>Aphidomorpha</taxon>
        <taxon>Aphidoidea</taxon>
        <taxon>Aphididae</taxon>
        <taxon>Lachninae</taxon>
        <taxon>Cinara</taxon>
    </lineage>
</organism>
<feature type="binding site" evidence="6">
    <location>
        <position position="98"/>
    </location>
    <ligand>
        <name>Ca(2+)</name>
        <dbReference type="ChEBI" id="CHEBI:29108"/>
    </ligand>
</feature>
<dbReference type="PANTHER" id="PTHR13023">
    <property type="entry name" value="APYRASE"/>
    <property type="match status" value="1"/>
</dbReference>
<dbReference type="Pfam" id="PF06079">
    <property type="entry name" value="Apyrase"/>
    <property type="match status" value="2"/>
</dbReference>
<evidence type="ECO:0000313" key="9">
    <source>
        <dbReference type="Proteomes" id="UP000325440"/>
    </source>
</evidence>
<name>A0A5E4NT62_9HEMI</name>
<dbReference type="EMBL" id="CABPRJ010002403">
    <property type="protein sequence ID" value="VVC45458.1"/>
    <property type="molecule type" value="Genomic_DNA"/>
</dbReference>
<dbReference type="AlphaFoldDB" id="A0A5E4NT62"/>
<gene>
    <name evidence="8" type="ORF">CINCED_3A019298</name>
</gene>
<accession>A0A5E4NT62</accession>
<evidence type="ECO:0000313" key="8">
    <source>
        <dbReference type="EMBL" id="VVC45458.1"/>
    </source>
</evidence>
<evidence type="ECO:0000256" key="6">
    <source>
        <dbReference type="PIRSR" id="PIRSR609283-1"/>
    </source>
</evidence>
<proteinExistence type="inferred from homology"/>
<keyword evidence="3" id="KW-0378">Hydrolase</keyword>
<dbReference type="GO" id="GO:0030166">
    <property type="term" value="P:proteoglycan biosynthetic process"/>
    <property type="evidence" value="ECO:0007669"/>
    <property type="project" value="TreeGrafter"/>
</dbReference>
<feature type="binding site" evidence="6">
    <location>
        <position position="317"/>
    </location>
    <ligand>
        <name>Ca(2+)</name>
        <dbReference type="ChEBI" id="CHEBI:29108"/>
    </ligand>
</feature>
<feature type="signal peptide" evidence="7">
    <location>
        <begin position="1"/>
        <end position="15"/>
    </location>
</feature>
<dbReference type="OrthoDB" id="25028at2759"/>
<evidence type="ECO:0000256" key="7">
    <source>
        <dbReference type="SAM" id="SignalP"/>
    </source>
</evidence>
<dbReference type="Gene3D" id="2.120.10.100">
    <property type="entry name" value="Apyrase"/>
    <property type="match status" value="1"/>
</dbReference>
<evidence type="ECO:0000256" key="3">
    <source>
        <dbReference type="ARBA" id="ARBA00022801"/>
    </source>
</evidence>
<dbReference type="InterPro" id="IPR036258">
    <property type="entry name" value="Apyrase_sf"/>
</dbReference>
<dbReference type="GO" id="GO:0005509">
    <property type="term" value="F:calcium ion binding"/>
    <property type="evidence" value="ECO:0007669"/>
    <property type="project" value="InterPro"/>
</dbReference>
<evidence type="ECO:0000256" key="1">
    <source>
        <dbReference type="ARBA" id="ARBA00001913"/>
    </source>
</evidence>
<reference evidence="8 9" key="1">
    <citation type="submission" date="2019-08" db="EMBL/GenBank/DDBJ databases">
        <authorList>
            <person name="Alioto T."/>
            <person name="Alioto T."/>
            <person name="Gomez Garrido J."/>
        </authorList>
    </citation>
    <scope>NUCLEOTIDE SEQUENCE [LARGE SCALE GENOMIC DNA]</scope>
</reference>
<keyword evidence="7" id="KW-0732">Signal</keyword>
<feature type="binding site" evidence="6">
    <location>
        <position position="256"/>
    </location>
    <ligand>
        <name>Ca(2+)</name>
        <dbReference type="ChEBI" id="CHEBI:29108"/>
    </ligand>
</feature>
<protein>
    <submittedName>
        <fullName evidence="8">Apyrase,Six-bladed beta-propeller, TolB-like</fullName>
    </submittedName>
</protein>
<dbReference type="InterPro" id="IPR009283">
    <property type="entry name" value="Apyrase"/>
</dbReference>
<dbReference type="PANTHER" id="PTHR13023:SF3">
    <property type="entry name" value="SOLUBLE CALCIUM-ACTIVATED NUCLEOTIDASE 1"/>
    <property type="match status" value="1"/>
</dbReference>
<evidence type="ECO:0000256" key="4">
    <source>
        <dbReference type="ARBA" id="ARBA00022837"/>
    </source>
</evidence>
<keyword evidence="4 6" id="KW-0106">Calcium</keyword>
<dbReference type="Proteomes" id="UP000325440">
    <property type="component" value="Unassembled WGS sequence"/>
</dbReference>
<dbReference type="GO" id="GO:0004382">
    <property type="term" value="F:GDP phosphatase activity"/>
    <property type="evidence" value="ECO:0007669"/>
    <property type="project" value="TreeGrafter"/>
</dbReference>
<dbReference type="SUPFAM" id="SSF101887">
    <property type="entry name" value="Apyrase"/>
    <property type="match status" value="2"/>
</dbReference>
<evidence type="ECO:0000256" key="5">
    <source>
        <dbReference type="ARBA" id="ARBA00025738"/>
    </source>
</evidence>
<feature type="binding site" evidence="6">
    <location>
        <position position="144"/>
    </location>
    <ligand>
        <name>Ca(2+)</name>
        <dbReference type="ChEBI" id="CHEBI:29108"/>
    </ligand>
</feature>
<dbReference type="GO" id="GO:0045134">
    <property type="term" value="F:UDP phosphatase activity"/>
    <property type="evidence" value="ECO:0007669"/>
    <property type="project" value="TreeGrafter"/>
</dbReference>
<comment type="cofactor">
    <cofactor evidence="1 6">
        <name>Ca(2+)</name>
        <dbReference type="ChEBI" id="CHEBI:29108"/>
    </cofactor>
</comment>
<feature type="chain" id="PRO_5023139072" evidence="7">
    <location>
        <begin position="16"/>
        <end position="383"/>
    </location>
</feature>
<keyword evidence="9" id="KW-1185">Reference proteome</keyword>
<feature type="binding site" evidence="6">
    <location>
        <position position="378"/>
    </location>
    <ligand>
        <name>Ca(2+)</name>
        <dbReference type="ChEBI" id="CHEBI:29108"/>
    </ligand>
</feature>
<comment type="similarity">
    <text evidence="5">Belongs to the apyrase family.</text>
</comment>
<sequence length="383" mass="44125">MWIGLQLLMAIQVIAFFPAEKEQTPPRIIFRIGMISDLEENSKSDTEPNTWISYLKKGNMTYDFHLNEVTVSWDDKDNGEEYKSHNWNDDTGRGFELSELATFYGRLFTVDDQTGVVYIYDTDRFLAWKVIREAKDSSTAMKIEWTTVKDNVLYVGSTGRDKSSSGVAIIDKDGNIEYTNWEKYYAKLRKSVDIQLPGYVDNESCIWSHVYRHLFFLPRKTFDAKPGRAAATENNQKTTHLNWEEDFGNVRYMTHEACVWSEVHQRVFFLPRKASTTEYNEKEDSHKGTNILLSATVDFDDIQVKTIGINVPDRGYSSFKFVPHTDDKVIAAILTTEKDDEESNITPAPKITATYLTVFTVDGEIIYEQTKVSDLKFEGLEFI</sequence>
<feature type="binding site" evidence="6">
    <location>
        <position position="99"/>
    </location>
    <ligand>
        <name>Ca(2+)</name>
        <dbReference type="ChEBI" id="CHEBI:29108"/>
    </ligand>
</feature>
<evidence type="ECO:0000256" key="2">
    <source>
        <dbReference type="ARBA" id="ARBA00022723"/>
    </source>
</evidence>